<sequence>MLKNTALFIILAMFASGCVSKQGLKEQIAQVIKDNPQIVLDAMRENNIELLTIVESGIDSRSELKRREKFQAEIDNPLNPVISPDRASIGNPEALVTIVEYSDFLCPYCSKGAKVARDLVASNPNKYRLIYKHLPLHEESKKLAAVYEAIALLDKEKAFKFHDVAFEMQKSLYNDSDGKILGKILLDLDIDLIELEKVLKSNKIVENLAGDKAEAKLFGFDATPTFLVNGVSIRGYVPADKFESIIGLILEKSPKKEADDGEVCEDCLNKM</sequence>
<dbReference type="GO" id="GO:0016491">
    <property type="term" value="F:oxidoreductase activity"/>
    <property type="evidence" value="ECO:0007669"/>
    <property type="project" value="UniProtKB-KW"/>
</dbReference>
<proteinExistence type="inferred from homology"/>
<evidence type="ECO:0000259" key="6">
    <source>
        <dbReference type="Pfam" id="PF13462"/>
    </source>
</evidence>
<keyword evidence="4" id="KW-1015">Disulfide bond</keyword>
<dbReference type="RefSeq" id="WP_092161315.1">
    <property type="nucleotide sequence ID" value="NZ_FNGA01000003.1"/>
</dbReference>
<evidence type="ECO:0000256" key="5">
    <source>
        <dbReference type="ARBA" id="ARBA00023284"/>
    </source>
</evidence>
<dbReference type="STRING" id="246191.SAMN05660337_2363"/>
<dbReference type="SUPFAM" id="SSF52833">
    <property type="entry name" value="Thioredoxin-like"/>
    <property type="match status" value="1"/>
</dbReference>
<keyword evidence="7" id="KW-0413">Isomerase</keyword>
<dbReference type="Proteomes" id="UP000199053">
    <property type="component" value="Unassembled WGS sequence"/>
</dbReference>
<feature type="domain" description="Thioredoxin-like fold" evidence="6">
    <location>
        <begin position="86"/>
        <end position="246"/>
    </location>
</feature>
<dbReference type="InterPro" id="IPR012336">
    <property type="entry name" value="Thioredoxin-like_fold"/>
</dbReference>
<keyword evidence="5" id="KW-0676">Redox-active center</keyword>
<evidence type="ECO:0000256" key="3">
    <source>
        <dbReference type="ARBA" id="ARBA00023002"/>
    </source>
</evidence>
<evidence type="ECO:0000313" key="8">
    <source>
        <dbReference type="Proteomes" id="UP000199053"/>
    </source>
</evidence>
<reference evidence="8" key="1">
    <citation type="submission" date="2016-10" db="EMBL/GenBank/DDBJ databases">
        <authorList>
            <person name="Varghese N."/>
            <person name="Submissions S."/>
        </authorList>
    </citation>
    <scope>NUCLEOTIDE SEQUENCE [LARGE SCALE GENOMIC DNA]</scope>
    <source>
        <strain evidence="8">DSM 16995</strain>
    </source>
</reference>
<gene>
    <name evidence="7" type="ORF">SAMN05660337_2363</name>
</gene>
<dbReference type="AlphaFoldDB" id="A0A1G9HZ33"/>
<dbReference type="OrthoDB" id="9784686at2"/>
<dbReference type="EMBL" id="FNGA01000003">
    <property type="protein sequence ID" value="SDL17813.1"/>
    <property type="molecule type" value="Genomic_DNA"/>
</dbReference>
<keyword evidence="8" id="KW-1185">Reference proteome</keyword>
<dbReference type="Gene3D" id="3.40.30.10">
    <property type="entry name" value="Glutaredoxin"/>
    <property type="match status" value="1"/>
</dbReference>
<dbReference type="PANTHER" id="PTHR13887">
    <property type="entry name" value="GLUTATHIONE S-TRANSFERASE KAPPA"/>
    <property type="match status" value="1"/>
</dbReference>
<name>A0A1G9HZ33_9BACT</name>
<dbReference type="PANTHER" id="PTHR13887:SF14">
    <property type="entry name" value="DISULFIDE BOND FORMATION PROTEIN D"/>
    <property type="match status" value="1"/>
</dbReference>
<evidence type="ECO:0000313" key="7">
    <source>
        <dbReference type="EMBL" id="SDL17813.1"/>
    </source>
</evidence>
<evidence type="ECO:0000256" key="2">
    <source>
        <dbReference type="ARBA" id="ARBA00022729"/>
    </source>
</evidence>
<dbReference type="Pfam" id="PF13462">
    <property type="entry name" value="Thioredoxin_4"/>
    <property type="match status" value="1"/>
</dbReference>
<keyword evidence="2" id="KW-0732">Signal</keyword>
<protein>
    <submittedName>
        <fullName evidence="7">Protein-disulfide isomerase</fullName>
    </submittedName>
</protein>
<dbReference type="InterPro" id="IPR036249">
    <property type="entry name" value="Thioredoxin-like_sf"/>
</dbReference>
<accession>A0A1G9HZ33</accession>
<dbReference type="PROSITE" id="PS51257">
    <property type="entry name" value="PROKAR_LIPOPROTEIN"/>
    <property type="match status" value="1"/>
</dbReference>
<organism evidence="7 8">
    <name type="scientific">Maridesulfovibrio ferrireducens</name>
    <dbReference type="NCBI Taxonomy" id="246191"/>
    <lineage>
        <taxon>Bacteria</taxon>
        <taxon>Pseudomonadati</taxon>
        <taxon>Thermodesulfobacteriota</taxon>
        <taxon>Desulfovibrionia</taxon>
        <taxon>Desulfovibrionales</taxon>
        <taxon>Desulfovibrionaceae</taxon>
        <taxon>Maridesulfovibrio</taxon>
    </lineage>
</organism>
<evidence type="ECO:0000256" key="4">
    <source>
        <dbReference type="ARBA" id="ARBA00023157"/>
    </source>
</evidence>
<evidence type="ECO:0000256" key="1">
    <source>
        <dbReference type="ARBA" id="ARBA00005791"/>
    </source>
</evidence>
<comment type="similarity">
    <text evidence="1">Belongs to the thioredoxin family. DsbA subfamily.</text>
</comment>
<dbReference type="GO" id="GO:0016853">
    <property type="term" value="F:isomerase activity"/>
    <property type="evidence" value="ECO:0007669"/>
    <property type="project" value="UniProtKB-KW"/>
</dbReference>
<keyword evidence="3" id="KW-0560">Oxidoreductase</keyword>